<comment type="caution">
    <text evidence="1">The sequence shown here is derived from an EMBL/GenBank/DDBJ whole genome shotgun (WGS) entry which is preliminary data.</text>
</comment>
<dbReference type="Proteomes" id="UP001162131">
    <property type="component" value="Unassembled WGS sequence"/>
</dbReference>
<evidence type="ECO:0000313" key="1">
    <source>
        <dbReference type="EMBL" id="CAG9334249.1"/>
    </source>
</evidence>
<gene>
    <name evidence="1" type="ORF">BSTOLATCC_MIC60869</name>
</gene>
<evidence type="ECO:0000313" key="2">
    <source>
        <dbReference type="Proteomes" id="UP001162131"/>
    </source>
</evidence>
<dbReference type="AlphaFoldDB" id="A0AAU9K702"/>
<keyword evidence="2" id="KW-1185">Reference proteome</keyword>
<proteinExistence type="predicted"/>
<reference evidence="1" key="1">
    <citation type="submission" date="2021-09" db="EMBL/GenBank/DDBJ databases">
        <authorList>
            <consortium name="AG Swart"/>
            <person name="Singh M."/>
            <person name="Singh A."/>
            <person name="Seah K."/>
            <person name="Emmerich C."/>
        </authorList>
    </citation>
    <scope>NUCLEOTIDE SEQUENCE</scope>
    <source>
        <strain evidence="1">ATCC30299</strain>
    </source>
</reference>
<accession>A0AAU9K702</accession>
<organism evidence="1 2">
    <name type="scientific">Blepharisma stoltei</name>
    <dbReference type="NCBI Taxonomy" id="1481888"/>
    <lineage>
        <taxon>Eukaryota</taxon>
        <taxon>Sar</taxon>
        <taxon>Alveolata</taxon>
        <taxon>Ciliophora</taxon>
        <taxon>Postciliodesmatophora</taxon>
        <taxon>Heterotrichea</taxon>
        <taxon>Heterotrichida</taxon>
        <taxon>Blepharismidae</taxon>
        <taxon>Blepharisma</taxon>
    </lineage>
</organism>
<name>A0AAU9K702_9CILI</name>
<protein>
    <submittedName>
        <fullName evidence="1">Uncharacterized protein</fullName>
    </submittedName>
</protein>
<dbReference type="EMBL" id="CAJZBQ010000058">
    <property type="protein sequence ID" value="CAG9334249.1"/>
    <property type="molecule type" value="Genomic_DNA"/>
</dbReference>
<sequence>MKTIFWYDEYATSQKMNFYWNAFKKILGIIMLLQKKTLPLQKLMWSRIHLCTLDLYTMKEKFILFEGNFLIRNLDFQIRSILERIEARNFAPCQIG</sequence>